<evidence type="ECO:0000313" key="4">
    <source>
        <dbReference type="Proteomes" id="UP000294853"/>
    </source>
</evidence>
<dbReference type="RefSeq" id="WP_135267323.1">
    <property type="nucleotide sequence ID" value="NZ_CP038436.1"/>
</dbReference>
<dbReference type="AlphaFoldDB" id="A0A4P7IHQ0"/>
<dbReference type="CDD" id="cd01949">
    <property type="entry name" value="GGDEF"/>
    <property type="match status" value="1"/>
</dbReference>
<organism evidence="3 4">
    <name type="scientific">Nocardioides seonyuensis</name>
    <dbReference type="NCBI Taxonomy" id="2518371"/>
    <lineage>
        <taxon>Bacteria</taxon>
        <taxon>Bacillati</taxon>
        <taxon>Actinomycetota</taxon>
        <taxon>Actinomycetes</taxon>
        <taxon>Propionibacteriales</taxon>
        <taxon>Nocardioidaceae</taxon>
        <taxon>Nocardioides</taxon>
    </lineage>
</organism>
<keyword evidence="1" id="KW-0812">Transmembrane</keyword>
<dbReference type="Pfam" id="PF00990">
    <property type="entry name" value="GGDEF"/>
    <property type="match status" value="1"/>
</dbReference>
<dbReference type="NCBIfam" id="TIGR00254">
    <property type="entry name" value="GGDEF"/>
    <property type="match status" value="1"/>
</dbReference>
<proteinExistence type="predicted"/>
<feature type="domain" description="GGDEF" evidence="2">
    <location>
        <begin position="258"/>
        <end position="386"/>
    </location>
</feature>
<dbReference type="SMART" id="SM00267">
    <property type="entry name" value="GGDEF"/>
    <property type="match status" value="1"/>
</dbReference>
<dbReference type="Gene3D" id="3.30.70.270">
    <property type="match status" value="1"/>
</dbReference>
<feature type="transmembrane region" description="Helical" evidence="1">
    <location>
        <begin position="159"/>
        <end position="179"/>
    </location>
</feature>
<keyword evidence="4" id="KW-1185">Reference proteome</keyword>
<dbReference type="Proteomes" id="UP000294853">
    <property type="component" value="Chromosome"/>
</dbReference>
<dbReference type="PANTHER" id="PTHR45138:SF9">
    <property type="entry name" value="DIGUANYLATE CYCLASE DGCM-RELATED"/>
    <property type="match status" value="1"/>
</dbReference>
<dbReference type="InterPro" id="IPR029787">
    <property type="entry name" value="Nucleotide_cyclase"/>
</dbReference>
<dbReference type="GO" id="GO:0052621">
    <property type="term" value="F:diguanylate cyclase activity"/>
    <property type="evidence" value="ECO:0007669"/>
    <property type="project" value="TreeGrafter"/>
</dbReference>
<reference evidence="3 4" key="1">
    <citation type="submission" date="2019-03" db="EMBL/GenBank/DDBJ databases">
        <title>Three New Species of Nocardioides, Nocardioides euryhalodurans sp. nov., Nocardioides seonyuensis sp. nov. and Nocardioides eburneoflavus sp. nov. Iolated from Soil.</title>
        <authorList>
            <person name="Roh S.G."/>
            <person name="Lee C."/>
            <person name="Kim M.-K."/>
            <person name="Kim S.B."/>
        </authorList>
    </citation>
    <scope>NUCLEOTIDE SEQUENCE [LARGE SCALE GENOMIC DNA]</scope>
    <source>
        <strain evidence="3 4">MMS17-SY207-3</strain>
    </source>
</reference>
<feature type="transmembrane region" description="Helical" evidence="1">
    <location>
        <begin position="60"/>
        <end position="80"/>
    </location>
</feature>
<dbReference type="PROSITE" id="PS50887">
    <property type="entry name" value="GGDEF"/>
    <property type="match status" value="1"/>
</dbReference>
<dbReference type="FunFam" id="3.30.70.270:FF:000001">
    <property type="entry name" value="Diguanylate cyclase domain protein"/>
    <property type="match status" value="1"/>
</dbReference>
<dbReference type="InterPro" id="IPR043128">
    <property type="entry name" value="Rev_trsase/Diguanyl_cyclase"/>
</dbReference>
<dbReference type="EMBL" id="CP038436">
    <property type="protein sequence ID" value="QBX55331.1"/>
    <property type="molecule type" value="Genomic_DNA"/>
</dbReference>
<feature type="transmembrane region" description="Helical" evidence="1">
    <location>
        <begin position="92"/>
        <end position="109"/>
    </location>
</feature>
<evidence type="ECO:0000313" key="3">
    <source>
        <dbReference type="EMBL" id="QBX55331.1"/>
    </source>
</evidence>
<sequence length="387" mass="41365">MLDNTSLRAALALLMCTLLVLFYFITYRTSRSAFAGWWCVTLATLMGGSLAYLTVDSAHARWTIPLGHASNLVGVGCIWAAGRSLRFRHTPLWWLAVAPVVVAPLAALDNPGHTIMPAGEIFLLALGLMLIGAAVEMGFAARAVLAGGTADIVAYRRSLWSLVAASAMAGGFYFARWVAYVLVGPDQAPYSTVFGNESTSVVLIVVMTTVAFSMSTLSDEQHKLELRDLAARDGLTGLLNRTGFLRLADEHLARHDGEESQVIMADLDHFKAINDEHGHAAGDHAIITFAAVCTASVRVTDLVGRYGGEEFILLLSGASLERASDVTESIRTEMAKLASVEGAVLPTVSFGVCSVDGSLETAIERADAALYKAKEAGRNRTVHHAEV</sequence>
<feature type="transmembrane region" description="Helical" evidence="1">
    <location>
        <begin position="121"/>
        <end position="147"/>
    </location>
</feature>
<evidence type="ECO:0000259" key="2">
    <source>
        <dbReference type="PROSITE" id="PS50887"/>
    </source>
</evidence>
<dbReference type="PANTHER" id="PTHR45138">
    <property type="entry name" value="REGULATORY COMPONENTS OF SENSORY TRANSDUCTION SYSTEM"/>
    <property type="match status" value="1"/>
</dbReference>
<dbReference type="InterPro" id="IPR000160">
    <property type="entry name" value="GGDEF_dom"/>
</dbReference>
<feature type="transmembrane region" description="Helical" evidence="1">
    <location>
        <begin position="199"/>
        <end position="217"/>
    </location>
</feature>
<feature type="transmembrane region" description="Helical" evidence="1">
    <location>
        <begin position="6"/>
        <end position="27"/>
    </location>
</feature>
<dbReference type="OrthoDB" id="23692at2"/>
<gene>
    <name evidence="3" type="ORF">EXE58_07595</name>
</gene>
<keyword evidence="1" id="KW-0472">Membrane</keyword>
<accession>A0A4P7IHQ0</accession>
<feature type="transmembrane region" description="Helical" evidence="1">
    <location>
        <begin position="34"/>
        <end position="54"/>
    </location>
</feature>
<name>A0A4P7IHQ0_9ACTN</name>
<keyword evidence="1" id="KW-1133">Transmembrane helix</keyword>
<dbReference type="KEGG" id="nsn:EXE58_07595"/>
<evidence type="ECO:0000256" key="1">
    <source>
        <dbReference type="SAM" id="Phobius"/>
    </source>
</evidence>
<dbReference type="InterPro" id="IPR050469">
    <property type="entry name" value="Diguanylate_Cyclase"/>
</dbReference>
<dbReference type="SUPFAM" id="SSF55073">
    <property type="entry name" value="Nucleotide cyclase"/>
    <property type="match status" value="1"/>
</dbReference>
<protein>
    <submittedName>
        <fullName evidence="3">GGDEF domain-containing protein</fullName>
    </submittedName>
</protein>